<dbReference type="InterPro" id="IPR022946">
    <property type="entry name" value="UPF0313"/>
</dbReference>
<dbReference type="Proteomes" id="UP000070226">
    <property type="component" value="Unassembled WGS sequence"/>
</dbReference>
<name>A0A133S1U3_9FIRM</name>
<dbReference type="Pfam" id="PF11842">
    <property type="entry name" value="DUF3362"/>
    <property type="match status" value="1"/>
</dbReference>
<dbReference type="InterPro" id="IPR024560">
    <property type="entry name" value="UPF0313_C"/>
</dbReference>
<keyword evidence="5 6" id="KW-0411">Iron-sulfur</keyword>
<evidence type="ECO:0000256" key="2">
    <source>
        <dbReference type="ARBA" id="ARBA00022691"/>
    </source>
</evidence>
<sequence length="642" mass="72664">MDTFLVTERADMEARGWAELDFVLISGDAYVDHPSFAPAVIGRYLESKGYRVGIIAQPDWNDVNAFKKLGKPRLASLVTAGNLDSMLNKFTAAKKIRREDDYSPGGEAGHRPDRATLVYSNRMKEAFRDVPLIIGGIEASLRRFGHYDYWSDTVRRSILVDSKADVLIYGMGELQILELAEALDQNRFEESLPNIRGICYMSKDIPSIECVECPSFEEIKADKMAFADAFRIQYDEQDPFYGRPIVQKHGDRYVVQNVPALPLTQEQMDAAYDLPYTRKWHPSYDDKGGVPALSEVQFSLVSQRGCFGSCSFCAITNHQGRIIQNRSHQSLIDEAKLMINMDGFKGYIHDVGGPTANFRHLACDKQAVFGACKGRTCAAPEPCENLNTNHDDYIALLRKLRKLKGVKKVFVRSGLRYDYVLADNNKAFVKELCQYHVSGQLKVAPEHVSKRVTTMMGKAGKEEFLTFKKWFEEANRELGKKQYLVPYFMSSHPGCTLEDAIELAEFLRDQHMYPEQVQDFIPTPGSLSTCMYYTGINPLDGKPVYVAKKGRDKAKQRALMQYKNIENYDLVKEALIEANRRDLIGFGPECLIPSRPIGQGKMQNQGRNKTGQSRGGQSRYARSGSPSQVNKTKGERKRRFTR</sequence>
<feature type="binding site" evidence="6">
    <location>
        <position position="306"/>
    </location>
    <ligand>
        <name>[4Fe-4S] cluster</name>
        <dbReference type="ChEBI" id="CHEBI:49883"/>
        <note>4Fe-4S-S-AdoMet</note>
    </ligand>
</feature>
<evidence type="ECO:0000256" key="7">
    <source>
        <dbReference type="SAM" id="MobiDB-lite"/>
    </source>
</evidence>
<feature type="binding site" evidence="6">
    <location>
        <position position="310"/>
    </location>
    <ligand>
        <name>[4Fe-4S] cluster</name>
        <dbReference type="ChEBI" id="CHEBI:49883"/>
        <note>4Fe-4S-S-AdoMet</note>
    </ligand>
</feature>
<dbReference type="NCBIfam" id="TIGR03904">
    <property type="entry name" value="SAM_YgiQ"/>
    <property type="match status" value="1"/>
</dbReference>
<evidence type="ECO:0000313" key="10">
    <source>
        <dbReference type="Proteomes" id="UP000070226"/>
    </source>
</evidence>
<keyword evidence="4 6" id="KW-0408">Iron</keyword>
<comment type="caution">
    <text evidence="9">The sequence shown here is derived from an EMBL/GenBank/DDBJ whole genome shotgun (WGS) entry which is preliminary data.</text>
</comment>
<evidence type="ECO:0000313" key="9">
    <source>
        <dbReference type="EMBL" id="KXA62302.1"/>
    </source>
</evidence>
<accession>A0A133S1U3</accession>
<keyword evidence="3 6" id="KW-0479">Metal-binding</keyword>
<keyword evidence="1 6" id="KW-0004">4Fe-4S</keyword>
<dbReference type="PANTHER" id="PTHR32331">
    <property type="entry name" value="UPF0313 PROTEIN YGIQ"/>
    <property type="match status" value="1"/>
</dbReference>
<organism evidence="9">
    <name type="scientific">Veillonella atypica</name>
    <dbReference type="NCBI Taxonomy" id="39777"/>
    <lineage>
        <taxon>Bacteria</taxon>
        <taxon>Bacillati</taxon>
        <taxon>Bacillota</taxon>
        <taxon>Negativicutes</taxon>
        <taxon>Veillonellales</taxon>
        <taxon>Veillonellaceae</taxon>
        <taxon>Veillonella</taxon>
    </lineage>
</organism>
<feature type="region of interest" description="Disordered" evidence="7">
    <location>
        <begin position="595"/>
        <end position="642"/>
    </location>
</feature>
<dbReference type="HAMAP" id="MF_01251">
    <property type="entry name" value="UPF0313"/>
    <property type="match status" value="1"/>
</dbReference>
<evidence type="ECO:0000256" key="1">
    <source>
        <dbReference type="ARBA" id="ARBA00022485"/>
    </source>
</evidence>
<dbReference type="SFLD" id="SFLDG01069">
    <property type="entry name" value="UPF0313"/>
    <property type="match status" value="1"/>
</dbReference>
<reference evidence="9 10" key="1">
    <citation type="submission" date="2016-01" db="EMBL/GenBank/DDBJ databases">
        <authorList>
            <person name="Oliw E.H."/>
        </authorList>
    </citation>
    <scope>NUCLEOTIDE SEQUENCE [LARGE SCALE GENOMIC DNA]</scope>
    <source>
        <strain evidence="9 10">CMW7756B</strain>
    </source>
</reference>
<evidence type="ECO:0000256" key="3">
    <source>
        <dbReference type="ARBA" id="ARBA00022723"/>
    </source>
</evidence>
<dbReference type="RefSeq" id="WP_060807915.1">
    <property type="nucleotide sequence ID" value="NZ_KQ958122.1"/>
</dbReference>
<evidence type="ECO:0000256" key="4">
    <source>
        <dbReference type="ARBA" id="ARBA00023004"/>
    </source>
</evidence>
<evidence type="ECO:0000256" key="5">
    <source>
        <dbReference type="ARBA" id="ARBA00023014"/>
    </source>
</evidence>
<dbReference type="EMBL" id="LRQT01000096">
    <property type="protein sequence ID" value="KXA62302.1"/>
    <property type="molecule type" value="Genomic_DNA"/>
</dbReference>
<dbReference type="SUPFAM" id="SSF102114">
    <property type="entry name" value="Radical SAM enzymes"/>
    <property type="match status" value="1"/>
</dbReference>
<evidence type="ECO:0000259" key="8">
    <source>
        <dbReference type="PROSITE" id="PS51918"/>
    </source>
</evidence>
<dbReference type="InterPro" id="IPR013704">
    <property type="entry name" value="UPF0313_N"/>
</dbReference>
<dbReference type="AlphaFoldDB" id="A0A133S1U3"/>
<feature type="binding site" evidence="6">
    <location>
        <position position="313"/>
    </location>
    <ligand>
        <name>[4Fe-4S] cluster</name>
        <dbReference type="ChEBI" id="CHEBI:49883"/>
        <note>4Fe-4S-S-AdoMet</note>
    </ligand>
</feature>
<proteinExistence type="inferred from homology"/>
<dbReference type="InterPro" id="IPR023404">
    <property type="entry name" value="rSAM_horseshoe"/>
</dbReference>
<evidence type="ECO:0000256" key="6">
    <source>
        <dbReference type="HAMAP-Rule" id="MF_01251"/>
    </source>
</evidence>
<dbReference type="Pfam" id="PF04055">
    <property type="entry name" value="Radical_SAM"/>
    <property type="match status" value="1"/>
</dbReference>
<comment type="similarity">
    <text evidence="6">Belongs to the UPF0313 family.</text>
</comment>
<dbReference type="Gene3D" id="3.80.30.20">
    <property type="entry name" value="tm_1862 like domain"/>
    <property type="match status" value="1"/>
</dbReference>
<dbReference type="GO" id="GO:0003824">
    <property type="term" value="F:catalytic activity"/>
    <property type="evidence" value="ECO:0007669"/>
    <property type="project" value="InterPro"/>
</dbReference>
<keyword evidence="2 6" id="KW-0949">S-adenosyl-L-methionine</keyword>
<dbReference type="GO" id="GO:0005506">
    <property type="term" value="F:iron ion binding"/>
    <property type="evidence" value="ECO:0007669"/>
    <property type="project" value="UniProtKB-UniRule"/>
</dbReference>
<feature type="compositionally biased region" description="Polar residues" evidence="7">
    <location>
        <begin position="601"/>
        <end position="616"/>
    </location>
</feature>
<dbReference type="SFLD" id="SFLDS00029">
    <property type="entry name" value="Radical_SAM"/>
    <property type="match status" value="1"/>
</dbReference>
<dbReference type="SMART" id="SM00729">
    <property type="entry name" value="Elp3"/>
    <property type="match status" value="1"/>
</dbReference>
<dbReference type="Pfam" id="PF08497">
    <property type="entry name" value="Radical_SAM_N"/>
    <property type="match status" value="1"/>
</dbReference>
<dbReference type="PANTHER" id="PTHR32331:SF0">
    <property type="entry name" value="UPF0313 PROTEIN YGIQ"/>
    <property type="match status" value="1"/>
</dbReference>
<dbReference type="PATRIC" id="fig|39777.7.peg.1740"/>
<comment type="cofactor">
    <cofactor evidence="6">
        <name>[4Fe-4S] cluster</name>
        <dbReference type="ChEBI" id="CHEBI:49883"/>
    </cofactor>
    <text evidence="6">Binds 1 [4Fe-4S] cluster. The cluster is coordinated with 3 cysteines and an exchangeable S-adenosyl-L-methionine.</text>
</comment>
<dbReference type="STRING" id="39777.B7L28_06045"/>
<feature type="domain" description="Radical SAM core" evidence="8">
    <location>
        <begin position="292"/>
        <end position="563"/>
    </location>
</feature>
<dbReference type="SFLD" id="SFLDG01082">
    <property type="entry name" value="B12-binding_domain_containing"/>
    <property type="match status" value="1"/>
</dbReference>
<dbReference type="InterPro" id="IPR006638">
    <property type="entry name" value="Elp3/MiaA/NifB-like_rSAM"/>
</dbReference>
<protein>
    <submittedName>
        <fullName evidence="9">Putative radical SAM protein YgiQ</fullName>
    </submittedName>
</protein>
<dbReference type="InterPro" id="IPR058240">
    <property type="entry name" value="rSAM_sf"/>
</dbReference>
<dbReference type="PROSITE" id="PS51918">
    <property type="entry name" value="RADICAL_SAM"/>
    <property type="match status" value="1"/>
</dbReference>
<dbReference type="InterPro" id="IPR007197">
    <property type="entry name" value="rSAM"/>
</dbReference>
<dbReference type="GO" id="GO:0051539">
    <property type="term" value="F:4 iron, 4 sulfur cluster binding"/>
    <property type="evidence" value="ECO:0007669"/>
    <property type="project" value="UniProtKB-KW"/>
</dbReference>
<gene>
    <name evidence="9" type="ORF">HMPREF3233_01776</name>
</gene>